<keyword evidence="2" id="KW-1185">Reference proteome</keyword>
<reference evidence="1" key="1">
    <citation type="submission" date="2022-10" db="EMBL/GenBank/DDBJ databases">
        <title>The complete genomes of actinobacterial strains from the NBC collection.</title>
        <authorList>
            <person name="Joergensen T.S."/>
            <person name="Alvarez Arevalo M."/>
            <person name="Sterndorff E.B."/>
            <person name="Faurdal D."/>
            <person name="Vuksanovic O."/>
            <person name="Mourched A.-S."/>
            <person name="Charusanti P."/>
            <person name="Shaw S."/>
            <person name="Blin K."/>
            <person name="Weber T."/>
        </authorList>
    </citation>
    <scope>NUCLEOTIDE SEQUENCE</scope>
    <source>
        <strain evidence="1">NBC_00189</strain>
    </source>
</reference>
<name>A0ABZ1JGR4_9ACTN</name>
<accession>A0ABZ1JGR4</accession>
<dbReference type="Proteomes" id="UP001432166">
    <property type="component" value="Chromosome"/>
</dbReference>
<organism evidence="1 2">
    <name type="scientific">Streptomyces tauricus</name>
    <dbReference type="NCBI Taxonomy" id="68274"/>
    <lineage>
        <taxon>Bacteria</taxon>
        <taxon>Bacillati</taxon>
        <taxon>Actinomycetota</taxon>
        <taxon>Actinomycetes</taxon>
        <taxon>Kitasatosporales</taxon>
        <taxon>Streptomycetaceae</taxon>
        <taxon>Streptomyces</taxon>
        <taxon>Streptomyces aurantiacus group</taxon>
    </lineage>
</organism>
<dbReference type="EMBL" id="CP108133">
    <property type="protein sequence ID" value="WTP49756.1"/>
    <property type="molecule type" value="Genomic_DNA"/>
</dbReference>
<sequence length="47" mass="5116">MRAAQAAYPRGTLLRAGTSCTYETGEIMLLEGASDTVELVPLVRKFK</sequence>
<protein>
    <submittedName>
        <fullName evidence="1">Uncharacterized protein</fullName>
    </submittedName>
</protein>
<gene>
    <name evidence="1" type="ORF">OG288_16470</name>
</gene>
<evidence type="ECO:0000313" key="2">
    <source>
        <dbReference type="Proteomes" id="UP001432166"/>
    </source>
</evidence>
<evidence type="ECO:0000313" key="1">
    <source>
        <dbReference type="EMBL" id="WTP49756.1"/>
    </source>
</evidence>
<dbReference type="RefSeq" id="WP_189769295.1">
    <property type="nucleotide sequence ID" value="NZ_BMVY01000002.1"/>
</dbReference>
<proteinExistence type="predicted"/>